<dbReference type="InterPro" id="IPR050054">
    <property type="entry name" value="UPRTase/APRTase"/>
</dbReference>
<dbReference type="InterPro" id="IPR000836">
    <property type="entry name" value="PRTase_dom"/>
</dbReference>
<sequence>MSLHVVDHPLVAHRVAVLRDATTGSAEFRRVSGELAGFLVYEATRWLPTRPGSVVTPLGLEAATSTLVDHQPLLVPILRAGLALLEGALTAVPTAEVGLVGLSRDEDTKQPTPYCVRLPADIASTTAIVLDPMLATGGSLAWTCELLAERGAARVAAVCLLAAPQGVELMASRCPDVDIVVAALDPDLDDRAFIVPGLGDAGDRLYGRV</sequence>
<dbReference type="UniPathway" id="UPA00574">
    <property type="reaction ID" value="UER00636"/>
</dbReference>
<name>A0A6J4HLV8_9ACTN</name>
<evidence type="ECO:0000256" key="10">
    <source>
        <dbReference type="ARBA" id="ARBA00052919"/>
    </source>
</evidence>
<dbReference type="SUPFAM" id="SSF53271">
    <property type="entry name" value="PRTase-like"/>
    <property type="match status" value="1"/>
</dbReference>
<dbReference type="NCBIfam" id="TIGR01091">
    <property type="entry name" value="upp"/>
    <property type="match status" value="1"/>
</dbReference>
<proteinExistence type="inferred from homology"/>
<evidence type="ECO:0000259" key="14">
    <source>
        <dbReference type="Pfam" id="PF14681"/>
    </source>
</evidence>
<evidence type="ECO:0000256" key="6">
    <source>
        <dbReference type="ARBA" id="ARBA00022676"/>
    </source>
</evidence>
<dbReference type="Gene3D" id="3.40.50.2020">
    <property type="match status" value="1"/>
</dbReference>
<comment type="similarity">
    <text evidence="3">Belongs to the UPRTase family.</text>
</comment>
<dbReference type="InterPro" id="IPR029057">
    <property type="entry name" value="PRTase-like"/>
</dbReference>
<keyword evidence="9" id="KW-0342">GTP-binding</keyword>
<reference evidence="15" key="1">
    <citation type="submission" date="2020-02" db="EMBL/GenBank/DDBJ databases">
        <authorList>
            <person name="Meier V. D."/>
        </authorList>
    </citation>
    <scope>NUCLEOTIDE SEQUENCE</scope>
    <source>
        <strain evidence="15">AVDCRST_MAG20</strain>
    </source>
</reference>
<dbReference type="FunFam" id="3.40.50.2020:FF:000003">
    <property type="entry name" value="Uracil phosphoribosyltransferase"/>
    <property type="match status" value="1"/>
</dbReference>
<feature type="domain" description="Phosphoribosyltransferase" evidence="14">
    <location>
        <begin position="5"/>
        <end position="207"/>
    </location>
</feature>
<dbReference type="PANTHER" id="PTHR32315">
    <property type="entry name" value="ADENINE PHOSPHORIBOSYLTRANSFERASE"/>
    <property type="match status" value="1"/>
</dbReference>
<evidence type="ECO:0000256" key="12">
    <source>
        <dbReference type="ARBA" id="ARBA00072146"/>
    </source>
</evidence>
<dbReference type="GO" id="GO:0044206">
    <property type="term" value="P:UMP salvage"/>
    <property type="evidence" value="ECO:0007669"/>
    <property type="project" value="UniProtKB-UniPathway"/>
</dbReference>
<evidence type="ECO:0000256" key="7">
    <source>
        <dbReference type="ARBA" id="ARBA00022679"/>
    </source>
</evidence>
<evidence type="ECO:0000256" key="4">
    <source>
        <dbReference type="ARBA" id="ARBA00011894"/>
    </source>
</evidence>
<dbReference type="InterPro" id="IPR005765">
    <property type="entry name" value="UPRT"/>
</dbReference>
<evidence type="ECO:0000256" key="11">
    <source>
        <dbReference type="ARBA" id="ARBA00056901"/>
    </source>
</evidence>
<dbReference type="EMBL" id="CADCSY010000040">
    <property type="protein sequence ID" value="CAA9226204.1"/>
    <property type="molecule type" value="Genomic_DNA"/>
</dbReference>
<dbReference type="CDD" id="cd06223">
    <property type="entry name" value="PRTases_typeI"/>
    <property type="match status" value="1"/>
</dbReference>
<evidence type="ECO:0000256" key="5">
    <source>
        <dbReference type="ARBA" id="ARBA00022533"/>
    </source>
</evidence>
<comment type="cofactor">
    <cofactor evidence="1">
        <name>Mg(2+)</name>
        <dbReference type="ChEBI" id="CHEBI:18420"/>
    </cofactor>
</comment>
<comment type="catalytic activity">
    <reaction evidence="10">
        <text>UMP + diphosphate = 5-phospho-alpha-D-ribose 1-diphosphate + uracil</text>
        <dbReference type="Rhea" id="RHEA:13017"/>
        <dbReference type="ChEBI" id="CHEBI:17568"/>
        <dbReference type="ChEBI" id="CHEBI:33019"/>
        <dbReference type="ChEBI" id="CHEBI:57865"/>
        <dbReference type="ChEBI" id="CHEBI:58017"/>
        <dbReference type="EC" id="2.4.2.9"/>
    </reaction>
</comment>
<keyword evidence="5" id="KW-0021">Allosteric enzyme</keyword>
<evidence type="ECO:0000256" key="1">
    <source>
        <dbReference type="ARBA" id="ARBA00001946"/>
    </source>
</evidence>
<dbReference type="Pfam" id="PF14681">
    <property type="entry name" value="UPRTase"/>
    <property type="match status" value="1"/>
</dbReference>
<gene>
    <name evidence="15" type="ORF">AVDCRST_MAG20-980</name>
</gene>
<dbReference type="NCBIfam" id="NF001097">
    <property type="entry name" value="PRK00129.1"/>
    <property type="match status" value="1"/>
</dbReference>
<evidence type="ECO:0000256" key="8">
    <source>
        <dbReference type="ARBA" id="ARBA00022741"/>
    </source>
</evidence>
<dbReference type="GO" id="GO:0006223">
    <property type="term" value="P:uracil salvage"/>
    <property type="evidence" value="ECO:0007669"/>
    <property type="project" value="InterPro"/>
</dbReference>
<accession>A0A6J4HLV8</accession>
<dbReference type="AlphaFoldDB" id="A0A6J4HLV8"/>
<evidence type="ECO:0000313" key="15">
    <source>
        <dbReference type="EMBL" id="CAA9226204.1"/>
    </source>
</evidence>
<dbReference type="GO" id="GO:0004845">
    <property type="term" value="F:uracil phosphoribosyltransferase activity"/>
    <property type="evidence" value="ECO:0007669"/>
    <property type="project" value="UniProtKB-UniRule"/>
</dbReference>
<evidence type="ECO:0000256" key="9">
    <source>
        <dbReference type="ARBA" id="ARBA00023134"/>
    </source>
</evidence>
<evidence type="ECO:0000256" key="3">
    <source>
        <dbReference type="ARBA" id="ARBA00009516"/>
    </source>
</evidence>
<organism evidence="15">
    <name type="scientific">uncultured Acidimicrobiales bacterium</name>
    <dbReference type="NCBI Taxonomy" id="310071"/>
    <lineage>
        <taxon>Bacteria</taxon>
        <taxon>Bacillati</taxon>
        <taxon>Actinomycetota</taxon>
        <taxon>Acidimicrobiia</taxon>
        <taxon>Acidimicrobiales</taxon>
        <taxon>environmental samples</taxon>
    </lineage>
</organism>
<evidence type="ECO:0000256" key="2">
    <source>
        <dbReference type="ARBA" id="ARBA00005180"/>
    </source>
</evidence>
<comment type="function">
    <text evidence="11">Catalyzes the conversion of uracil and 5-phospho-alpha-D-ribose 1-diphosphate (PRPP) to UMP and diphosphate.</text>
</comment>
<dbReference type="EC" id="2.4.2.9" evidence="4 13"/>
<dbReference type="PANTHER" id="PTHR32315:SF4">
    <property type="entry name" value="URACIL PHOSPHORIBOSYLTRANSFERASE, CHLOROPLASTIC"/>
    <property type="match status" value="1"/>
</dbReference>
<protein>
    <recommendedName>
        <fullName evidence="12 13">Uracil phosphoribosyltransferase</fullName>
        <ecNumber evidence="4 13">2.4.2.9</ecNumber>
    </recommendedName>
</protein>
<keyword evidence="7 15" id="KW-0808">Transferase</keyword>
<dbReference type="GO" id="GO:0005737">
    <property type="term" value="C:cytoplasm"/>
    <property type="evidence" value="ECO:0007669"/>
    <property type="project" value="UniProtKB-ARBA"/>
</dbReference>
<comment type="pathway">
    <text evidence="2">Pyrimidine metabolism; UMP biosynthesis via salvage pathway; UMP from uracil: step 1/1.</text>
</comment>
<keyword evidence="6 15" id="KW-0328">Glycosyltransferase</keyword>
<keyword evidence="8" id="KW-0547">Nucleotide-binding</keyword>
<evidence type="ECO:0000256" key="13">
    <source>
        <dbReference type="NCBIfam" id="TIGR01091"/>
    </source>
</evidence>
<dbReference type="GO" id="GO:0005525">
    <property type="term" value="F:GTP binding"/>
    <property type="evidence" value="ECO:0007669"/>
    <property type="project" value="UniProtKB-KW"/>
</dbReference>